<name>A0AAV9BDQ7_ACOGR</name>
<organism evidence="1 2">
    <name type="scientific">Acorus gramineus</name>
    <name type="common">Dwarf sweet flag</name>
    <dbReference type="NCBI Taxonomy" id="55184"/>
    <lineage>
        <taxon>Eukaryota</taxon>
        <taxon>Viridiplantae</taxon>
        <taxon>Streptophyta</taxon>
        <taxon>Embryophyta</taxon>
        <taxon>Tracheophyta</taxon>
        <taxon>Spermatophyta</taxon>
        <taxon>Magnoliopsida</taxon>
        <taxon>Liliopsida</taxon>
        <taxon>Acoraceae</taxon>
        <taxon>Acorus</taxon>
    </lineage>
</organism>
<accession>A0AAV9BDQ7</accession>
<evidence type="ECO:0000313" key="1">
    <source>
        <dbReference type="EMBL" id="KAK1274516.1"/>
    </source>
</evidence>
<evidence type="ECO:0000313" key="2">
    <source>
        <dbReference type="Proteomes" id="UP001179952"/>
    </source>
</evidence>
<protein>
    <submittedName>
        <fullName evidence="1">Uncharacterized protein</fullName>
    </submittedName>
</protein>
<proteinExistence type="predicted"/>
<gene>
    <name evidence="1" type="ORF">QJS04_geneDACA007981</name>
</gene>
<sequence>MKKDKPVYSVTPGKTVYKAMRRILSMSKMKKIGLILLDLIDATPPLKRRRRIASYRISSTYARRESVLLLSDPVLEEEEDLVVLDLVDTHPRLKHRKPPARSHRPSPVLKHGKPLHVLKHPLQVLQSIKLYNPSSSPSFASEIDDVQNFQQDTDGVDELQVVDELYGEREQRQLAVNEKNDYEIDGDSVDWTDSKEEGYSGDEGKLVPKAFKYVQNLIKDIGGYIVRSDDHRAEVVGPEMLEEKGVEEVVEELIKGEEEEGQLHSAWVVLDLVKEAVWVVTN</sequence>
<keyword evidence="2" id="KW-1185">Reference proteome</keyword>
<comment type="caution">
    <text evidence="1">The sequence shown here is derived from an EMBL/GenBank/DDBJ whole genome shotgun (WGS) entry which is preliminary data.</text>
</comment>
<dbReference type="EMBL" id="JAUJYN010000004">
    <property type="protein sequence ID" value="KAK1274516.1"/>
    <property type="molecule type" value="Genomic_DNA"/>
</dbReference>
<dbReference type="AlphaFoldDB" id="A0AAV9BDQ7"/>
<reference evidence="1" key="1">
    <citation type="journal article" date="2023" name="Nat. Commun.">
        <title>Diploid and tetraploid genomes of Acorus and the evolution of monocots.</title>
        <authorList>
            <person name="Ma L."/>
            <person name="Liu K.W."/>
            <person name="Li Z."/>
            <person name="Hsiao Y.Y."/>
            <person name="Qi Y."/>
            <person name="Fu T."/>
            <person name="Tang G.D."/>
            <person name="Zhang D."/>
            <person name="Sun W.H."/>
            <person name="Liu D.K."/>
            <person name="Li Y."/>
            <person name="Chen G.Z."/>
            <person name="Liu X.D."/>
            <person name="Liao X.Y."/>
            <person name="Jiang Y.T."/>
            <person name="Yu X."/>
            <person name="Hao Y."/>
            <person name="Huang J."/>
            <person name="Zhao X.W."/>
            <person name="Ke S."/>
            <person name="Chen Y.Y."/>
            <person name="Wu W.L."/>
            <person name="Hsu J.L."/>
            <person name="Lin Y.F."/>
            <person name="Huang M.D."/>
            <person name="Li C.Y."/>
            <person name="Huang L."/>
            <person name="Wang Z.W."/>
            <person name="Zhao X."/>
            <person name="Zhong W.Y."/>
            <person name="Peng D.H."/>
            <person name="Ahmad S."/>
            <person name="Lan S."/>
            <person name="Zhang J.S."/>
            <person name="Tsai W.C."/>
            <person name="Van de Peer Y."/>
            <person name="Liu Z.J."/>
        </authorList>
    </citation>
    <scope>NUCLEOTIDE SEQUENCE</scope>
    <source>
        <strain evidence="1">SCP</strain>
    </source>
</reference>
<reference evidence="1" key="2">
    <citation type="submission" date="2023-06" db="EMBL/GenBank/DDBJ databases">
        <authorList>
            <person name="Ma L."/>
            <person name="Liu K.-W."/>
            <person name="Li Z."/>
            <person name="Hsiao Y.-Y."/>
            <person name="Qi Y."/>
            <person name="Fu T."/>
            <person name="Tang G."/>
            <person name="Zhang D."/>
            <person name="Sun W.-H."/>
            <person name="Liu D.-K."/>
            <person name="Li Y."/>
            <person name="Chen G.-Z."/>
            <person name="Liu X.-D."/>
            <person name="Liao X.-Y."/>
            <person name="Jiang Y.-T."/>
            <person name="Yu X."/>
            <person name="Hao Y."/>
            <person name="Huang J."/>
            <person name="Zhao X.-W."/>
            <person name="Ke S."/>
            <person name="Chen Y.-Y."/>
            <person name="Wu W.-L."/>
            <person name="Hsu J.-L."/>
            <person name="Lin Y.-F."/>
            <person name="Huang M.-D."/>
            <person name="Li C.-Y."/>
            <person name="Huang L."/>
            <person name="Wang Z.-W."/>
            <person name="Zhao X."/>
            <person name="Zhong W.-Y."/>
            <person name="Peng D.-H."/>
            <person name="Ahmad S."/>
            <person name="Lan S."/>
            <person name="Zhang J.-S."/>
            <person name="Tsai W.-C."/>
            <person name="Van De Peer Y."/>
            <person name="Liu Z.-J."/>
        </authorList>
    </citation>
    <scope>NUCLEOTIDE SEQUENCE</scope>
    <source>
        <strain evidence="1">SCP</strain>
        <tissue evidence="1">Leaves</tissue>
    </source>
</reference>
<dbReference type="Proteomes" id="UP001179952">
    <property type="component" value="Unassembled WGS sequence"/>
</dbReference>